<keyword evidence="3" id="KW-1185">Reference proteome</keyword>
<sequence>MLGITLCTARRAVAVAALPLAATAVFAGVASADTGRAAEPVAGIPLQKDTSTNPDALIPDPVLNGASLGGSVGSAVGSAVGLATGSVTGSAGSALGTIIGAIVGATNPSVVPQVLP</sequence>
<keyword evidence="1" id="KW-0732">Signal</keyword>
<comment type="caution">
    <text evidence="2">The sequence shown here is derived from an EMBL/GenBank/DDBJ whole genome shotgun (WGS) entry which is preliminary data.</text>
</comment>
<feature type="signal peptide" evidence="1">
    <location>
        <begin position="1"/>
        <end position="27"/>
    </location>
</feature>
<protein>
    <recommendedName>
        <fullName evidence="4">Glycine zipper 2TM domain-containing protein</fullName>
    </recommendedName>
</protein>
<accession>A0ABW6S8I1</accession>
<dbReference type="Proteomes" id="UP001601992">
    <property type="component" value="Unassembled WGS sequence"/>
</dbReference>
<evidence type="ECO:0000313" key="2">
    <source>
        <dbReference type="EMBL" id="MFF3572583.1"/>
    </source>
</evidence>
<name>A0ABW6S8I1_9NOCA</name>
<evidence type="ECO:0000313" key="3">
    <source>
        <dbReference type="Proteomes" id="UP001601992"/>
    </source>
</evidence>
<gene>
    <name evidence="2" type="ORF">ACFYXQ_32930</name>
</gene>
<reference evidence="2 3" key="1">
    <citation type="submission" date="2024-10" db="EMBL/GenBank/DDBJ databases">
        <title>The Natural Products Discovery Center: Release of the First 8490 Sequenced Strains for Exploring Actinobacteria Biosynthetic Diversity.</title>
        <authorList>
            <person name="Kalkreuter E."/>
            <person name="Kautsar S.A."/>
            <person name="Yang D."/>
            <person name="Bader C.D."/>
            <person name="Teijaro C.N."/>
            <person name="Fluegel L."/>
            <person name="Davis C.M."/>
            <person name="Simpson J.R."/>
            <person name="Lauterbach L."/>
            <person name="Steele A.D."/>
            <person name="Gui C."/>
            <person name="Meng S."/>
            <person name="Li G."/>
            <person name="Viehrig K."/>
            <person name="Ye F."/>
            <person name="Su P."/>
            <person name="Kiefer A.F."/>
            <person name="Nichols A."/>
            <person name="Cepeda A.J."/>
            <person name="Yan W."/>
            <person name="Fan B."/>
            <person name="Jiang Y."/>
            <person name="Adhikari A."/>
            <person name="Zheng C.-J."/>
            <person name="Schuster L."/>
            <person name="Cowan T.M."/>
            <person name="Smanski M.J."/>
            <person name="Chevrette M.G."/>
            <person name="De Carvalho L.P.S."/>
            <person name="Shen B."/>
        </authorList>
    </citation>
    <scope>NUCLEOTIDE SEQUENCE [LARGE SCALE GENOMIC DNA]</scope>
    <source>
        <strain evidence="2 3">NPDC002593</strain>
    </source>
</reference>
<dbReference type="RefSeq" id="WP_222968586.1">
    <property type="nucleotide sequence ID" value="NZ_JBIAQY010000014.1"/>
</dbReference>
<dbReference type="EMBL" id="JBIAQY010000014">
    <property type="protein sequence ID" value="MFF3572583.1"/>
    <property type="molecule type" value="Genomic_DNA"/>
</dbReference>
<evidence type="ECO:0000256" key="1">
    <source>
        <dbReference type="SAM" id="SignalP"/>
    </source>
</evidence>
<organism evidence="2 3">
    <name type="scientific">Nocardia jiangxiensis</name>
    <dbReference type="NCBI Taxonomy" id="282685"/>
    <lineage>
        <taxon>Bacteria</taxon>
        <taxon>Bacillati</taxon>
        <taxon>Actinomycetota</taxon>
        <taxon>Actinomycetes</taxon>
        <taxon>Mycobacteriales</taxon>
        <taxon>Nocardiaceae</taxon>
        <taxon>Nocardia</taxon>
    </lineage>
</organism>
<proteinExistence type="predicted"/>
<feature type="chain" id="PRO_5045144485" description="Glycine zipper 2TM domain-containing protein" evidence="1">
    <location>
        <begin position="28"/>
        <end position="116"/>
    </location>
</feature>
<evidence type="ECO:0008006" key="4">
    <source>
        <dbReference type="Google" id="ProtNLM"/>
    </source>
</evidence>